<keyword evidence="3" id="KW-0238">DNA-binding</keyword>
<dbReference type="Pfam" id="PF00532">
    <property type="entry name" value="Peripla_BP_1"/>
    <property type="match status" value="1"/>
</dbReference>
<evidence type="ECO:0000256" key="3">
    <source>
        <dbReference type="ARBA" id="ARBA00023125"/>
    </source>
</evidence>
<dbReference type="Proteomes" id="UP000523795">
    <property type="component" value="Unassembled WGS sequence"/>
</dbReference>
<reference evidence="6 7" key="1">
    <citation type="submission" date="2020-04" db="EMBL/GenBank/DDBJ databases">
        <authorList>
            <person name="Liu S."/>
        </authorList>
    </citation>
    <scope>NUCLEOTIDE SEQUENCE [LARGE SCALE GENOMIC DNA]</scope>
    <source>
        <strain evidence="6 7">CGMCC 1.15091</strain>
    </source>
</reference>
<name>A0ABX1JS00_9MICC</name>
<accession>A0ABX1JS00</accession>
<dbReference type="Pfam" id="PF00356">
    <property type="entry name" value="LacI"/>
    <property type="match status" value="1"/>
</dbReference>
<protein>
    <submittedName>
        <fullName evidence="6">LacI family transcriptional regulator</fullName>
    </submittedName>
</protein>
<dbReference type="InterPro" id="IPR010982">
    <property type="entry name" value="Lambda_DNA-bd_dom_sf"/>
</dbReference>
<proteinExistence type="predicted"/>
<keyword evidence="4" id="KW-0804">Transcription</keyword>
<dbReference type="InterPro" id="IPR001761">
    <property type="entry name" value="Peripla_BP/Lac1_sug-bd_dom"/>
</dbReference>
<sequence>MATMADVARVAGVAGPTVSHVLNGTRHASEATRSKVLRAVDETGYRYNSLARSLAVSKTRTIGLSISVLTNPYFGSLVNAIVQRARDEGYTLVLGDSHDDAGDELRVVNSLLDRRVDGHIVAPSPGAQDSTLPVIARAGTPVV</sequence>
<evidence type="ECO:0000313" key="7">
    <source>
        <dbReference type="Proteomes" id="UP000523795"/>
    </source>
</evidence>
<organism evidence="6 7">
    <name type="scientific">Arthrobacter deserti</name>
    <dbReference type="NCBI Taxonomy" id="1742687"/>
    <lineage>
        <taxon>Bacteria</taxon>
        <taxon>Bacillati</taxon>
        <taxon>Actinomycetota</taxon>
        <taxon>Actinomycetes</taxon>
        <taxon>Micrococcales</taxon>
        <taxon>Micrococcaceae</taxon>
        <taxon>Arthrobacter</taxon>
    </lineage>
</organism>
<dbReference type="Gene3D" id="1.10.260.40">
    <property type="entry name" value="lambda repressor-like DNA-binding domains"/>
    <property type="match status" value="1"/>
</dbReference>
<dbReference type="SUPFAM" id="SSF53822">
    <property type="entry name" value="Periplasmic binding protein-like I"/>
    <property type="match status" value="1"/>
</dbReference>
<feature type="non-terminal residue" evidence="6">
    <location>
        <position position="143"/>
    </location>
</feature>
<dbReference type="SUPFAM" id="SSF47413">
    <property type="entry name" value="lambda repressor-like DNA-binding domains"/>
    <property type="match status" value="1"/>
</dbReference>
<evidence type="ECO:0000259" key="5">
    <source>
        <dbReference type="PROSITE" id="PS50932"/>
    </source>
</evidence>
<feature type="domain" description="HTH lacI-type" evidence="5">
    <location>
        <begin position="2"/>
        <end position="56"/>
    </location>
</feature>
<gene>
    <name evidence="6" type="ORF">HER39_16240</name>
</gene>
<evidence type="ECO:0000256" key="1">
    <source>
        <dbReference type="ARBA" id="ARBA00022491"/>
    </source>
</evidence>
<evidence type="ECO:0000313" key="6">
    <source>
        <dbReference type="EMBL" id="NKX52087.1"/>
    </source>
</evidence>
<dbReference type="PANTHER" id="PTHR30146">
    <property type="entry name" value="LACI-RELATED TRANSCRIPTIONAL REPRESSOR"/>
    <property type="match status" value="1"/>
</dbReference>
<evidence type="ECO:0000256" key="2">
    <source>
        <dbReference type="ARBA" id="ARBA00023015"/>
    </source>
</evidence>
<dbReference type="Gene3D" id="3.40.50.2300">
    <property type="match status" value="1"/>
</dbReference>
<dbReference type="CDD" id="cd01392">
    <property type="entry name" value="HTH_LacI"/>
    <property type="match status" value="1"/>
</dbReference>
<dbReference type="InterPro" id="IPR028082">
    <property type="entry name" value="Peripla_BP_I"/>
</dbReference>
<dbReference type="SMART" id="SM00354">
    <property type="entry name" value="HTH_LACI"/>
    <property type="match status" value="1"/>
</dbReference>
<dbReference type="PROSITE" id="PS50932">
    <property type="entry name" value="HTH_LACI_2"/>
    <property type="match status" value="1"/>
</dbReference>
<keyword evidence="1" id="KW-0678">Repressor</keyword>
<comment type="caution">
    <text evidence="6">The sequence shown here is derived from an EMBL/GenBank/DDBJ whole genome shotgun (WGS) entry which is preliminary data.</text>
</comment>
<dbReference type="EMBL" id="JAAZSR010000401">
    <property type="protein sequence ID" value="NKX52087.1"/>
    <property type="molecule type" value="Genomic_DNA"/>
</dbReference>
<keyword evidence="7" id="KW-1185">Reference proteome</keyword>
<keyword evidence="2" id="KW-0805">Transcription regulation</keyword>
<dbReference type="InterPro" id="IPR000843">
    <property type="entry name" value="HTH_LacI"/>
</dbReference>
<dbReference type="PANTHER" id="PTHR30146:SF148">
    <property type="entry name" value="HTH-TYPE TRANSCRIPTIONAL REPRESSOR PURR-RELATED"/>
    <property type="match status" value="1"/>
</dbReference>
<evidence type="ECO:0000256" key="4">
    <source>
        <dbReference type="ARBA" id="ARBA00023163"/>
    </source>
</evidence>